<reference evidence="2 3" key="1">
    <citation type="submission" date="2020-06" db="EMBL/GenBank/DDBJ databases">
        <title>Transcriptomic and genomic resources for Thalictrum thalictroides and T. hernandezii: Facilitating candidate gene discovery in an emerging model plant lineage.</title>
        <authorList>
            <person name="Arias T."/>
            <person name="Riano-Pachon D.M."/>
            <person name="Di Stilio V.S."/>
        </authorList>
    </citation>
    <scope>NUCLEOTIDE SEQUENCE [LARGE SCALE GENOMIC DNA]</scope>
    <source>
        <strain evidence="3">cv. WT478/WT964</strain>
        <tissue evidence="2">Leaves</tissue>
    </source>
</reference>
<feature type="compositionally biased region" description="Polar residues" evidence="1">
    <location>
        <begin position="9"/>
        <end position="23"/>
    </location>
</feature>
<evidence type="ECO:0000313" key="2">
    <source>
        <dbReference type="EMBL" id="KAF5183433.1"/>
    </source>
</evidence>
<evidence type="ECO:0000313" key="3">
    <source>
        <dbReference type="Proteomes" id="UP000554482"/>
    </source>
</evidence>
<protein>
    <submittedName>
        <fullName evidence="2">Uncharacterized protein</fullName>
    </submittedName>
</protein>
<dbReference type="OrthoDB" id="2010649at2759"/>
<feature type="region of interest" description="Disordered" evidence="1">
    <location>
        <begin position="1"/>
        <end position="23"/>
    </location>
</feature>
<keyword evidence="3" id="KW-1185">Reference proteome</keyword>
<organism evidence="2 3">
    <name type="scientific">Thalictrum thalictroides</name>
    <name type="common">Rue-anemone</name>
    <name type="synonym">Anemone thalictroides</name>
    <dbReference type="NCBI Taxonomy" id="46969"/>
    <lineage>
        <taxon>Eukaryota</taxon>
        <taxon>Viridiplantae</taxon>
        <taxon>Streptophyta</taxon>
        <taxon>Embryophyta</taxon>
        <taxon>Tracheophyta</taxon>
        <taxon>Spermatophyta</taxon>
        <taxon>Magnoliopsida</taxon>
        <taxon>Ranunculales</taxon>
        <taxon>Ranunculaceae</taxon>
        <taxon>Thalictroideae</taxon>
        <taxon>Thalictrum</taxon>
    </lineage>
</organism>
<proteinExistence type="predicted"/>
<dbReference type="EMBL" id="JABWDY010033430">
    <property type="protein sequence ID" value="KAF5183433.1"/>
    <property type="molecule type" value="Genomic_DNA"/>
</dbReference>
<feature type="region of interest" description="Disordered" evidence="1">
    <location>
        <begin position="74"/>
        <end position="126"/>
    </location>
</feature>
<comment type="caution">
    <text evidence="2">The sequence shown here is derived from an EMBL/GenBank/DDBJ whole genome shotgun (WGS) entry which is preliminary data.</text>
</comment>
<dbReference type="AlphaFoldDB" id="A0A7J6VEX9"/>
<dbReference type="Proteomes" id="UP000554482">
    <property type="component" value="Unassembled WGS sequence"/>
</dbReference>
<evidence type="ECO:0000256" key="1">
    <source>
        <dbReference type="SAM" id="MobiDB-lite"/>
    </source>
</evidence>
<gene>
    <name evidence="2" type="ORF">FRX31_026980</name>
</gene>
<sequence length="207" mass="23001">MVKEKGRGQANSVCQPFVSNTNPFADEHFVGPSTTDFSQNKFEPLFLLDGGETHNISPSLCSEDLLDRIDPSPISILQRQSPNENGRAYESPSSSTAMAAPNPMKSTHERGEPSSPPPADNPTKEELTRSLLACETEEDYRRWIRWMLVPFVGEVGVTTSMGNEGQVKLFIELGKEMEDQIGVTNPPEGTRRFLKTRLSLLMVFAKK</sequence>
<name>A0A7J6VEX9_THATH</name>
<feature type="compositionally biased region" description="Polar residues" evidence="1">
    <location>
        <begin position="75"/>
        <end position="84"/>
    </location>
</feature>
<accession>A0A7J6VEX9</accession>